<evidence type="ECO:0000256" key="4">
    <source>
        <dbReference type="RuleBase" id="RU000363"/>
    </source>
</evidence>
<dbReference type="InterPro" id="IPR045313">
    <property type="entry name" value="CBR1-like"/>
</dbReference>
<keyword evidence="2" id="KW-0521">NADP</keyword>
<dbReference type="AlphaFoldDB" id="A0A6G4A400"/>
<evidence type="ECO:0000256" key="3">
    <source>
        <dbReference type="ARBA" id="ARBA00023002"/>
    </source>
</evidence>
<dbReference type="RefSeq" id="WP_163951088.1">
    <property type="nucleotide sequence ID" value="NZ_JAAIKC010000009.1"/>
</dbReference>
<dbReference type="EMBL" id="JAAIKC010000009">
    <property type="protein sequence ID" value="NEW08377.1"/>
    <property type="molecule type" value="Genomic_DNA"/>
</dbReference>
<dbReference type="InterPro" id="IPR036291">
    <property type="entry name" value="NAD(P)-bd_dom_sf"/>
</dbReference>
<dbReference type="Gene3D" id="3.40.50.720">
    <property type="entry name" value="NAD(P)-binding Rossmann-like Domain"/>
    <property type="match status" value="1"/>
</dbReference>
<dbReference type="PANTHER" id="PTHR43963">
    <property type="entry name" value="CARBONYL REDUCTASE 1-RELATED"/>
    <property type="match status" value="1"/>
</dbReference>
<reference evidence="5" key="1">
    <citation type="submission" date="2020-02" db="EMBL/GenBank/DDBJ databases">
        <authorList>
            <person name="Shen X.-R."/>
            <person name="Zhang Y.-X."/>
        </authorList>
    </citation>
    <scope>NUCLEOTIDE SEQUENCE</scope>
    <source>
        <strain evidence="5">SYP-B3998</strain>
    </source>
</reference>
<comment type="similarity">
    <text evidence="1 4">Belongs to the short-chain dehydrogenases/reductases (SDR) family.</text>
</comment>
<organism evidence="5">
    <name type="scientific">Paenibacillus sp. SYP-B3998</name>
    <dbReference type="NCBI Taxonomy" id="2678564"/>
    <lineage>
        <taxon>Bacteria</taxon>
        <taxon>Bacillati</taxon>
        <taxon>Bacillota</taxon>
        <taxon>Bacilli</taxon>
        <taxon>Bacillales</taxon>
        <taxon>Paenibacillaceae</taxon>
        <taxon>Paenibacillus</taxon>
    </lineage>
</organism>
<dbReference type="CDD" id="cd05324">
    <property type="entry name" value="carb_red_PTCR-like_SDR_c"/>
    <property type="match status" value="1"/>
</dbReference>
<dbReference type="InterPro" id="IPR020904">
    <property type="entry name" value="Sc_DH/Rdtase_CS"/>
</dbReference>
<evidence type="ECO:0000256" key="1">
    <source>
        <dbReference type="ARBA" id="ARBA00006484"/>
    </source>
</evidence>
<dbReference type="Pfam" id="PF00106">
    <property type="entry name" value="adh_short"/>
    <property type="match status" value="1"/>
</dbReference>
<gene>
    <name evidence="5" type="ORF">GK047_20480</name>
</gene>
<dbReference type="PANTHER" id="PTHR43963:SF6">
    <property type="entry name" value="CHAIN DEHYDROGENASE FAMILY PROTEIN, PUTATIVE (AFU_ORTHOLOGUE AFUA_3G15350)-RELATED"/>
    <property type="match status" value="1"/>
</dbReference>
<dbReference type="GO" id="GO:0016616">
    <property type="term" value="F:oxidoreductase activity, acting on the CH-OH group of donors, NAD or NADP as acceptor"/>
    <property type="evidence" value="ECO:0007669"/>
    <property type="project" value="InterPro"/>
</dbReference>
<dbReference type="PRINTS" id="PR00081">
    <property type="entry name" value="GDHRDH"/>
</dbReference>
<dbReference type="SUPFAM" id="SSF51735">
    <property type="entry name" value="NAD(P)-binding Rossmann-fold domains"/>
    <property type="match status" value="1"/>
</dbReference>
<dbReference type="PROSITE" id="PS00061">
    <property type="entry name" value="ADH_SHORT"/>
    <property type="match status" value="1"/>
</dbReference>
<proteinExistence type="inferred from homology"/>
<accession>A0A6G4A400</accession>
<dbReference type="PRINTS" id="PR00080">
    <property type="entry name" value="SDRFAMILY"/>
</dbReference>
<protein>
    <submittedName>
        <fullName evidence="5">SDR family oxidoreductase</fullName>
    </submittedName>
</protein>
<comment type="caution">
    <text evidence="5">The sequence shown here is derived from an EMBL/GenBank/DDBJ whole genome shotgun (WGS) entry which is preliminary data.</text>
</comment>
<dbReference type="InterPro" id="IPR002347">
    <property type="entry name" value="SDR_fam"/>
</dbReference>
<name>A0A6G4A400_9BACL</name>
<keyword evidence="3" id="KW-0560">Oxidoreductase</keyword>
<sequence length="236" mass="25041">MNKKIALITGANRGLGLEIARQLGHGGVTVLLAARTLAKAEKAAAILREEQINCHGLELDVTNSEHIAAITKVIEKEYGQLDILINNAGIFLDHLGSSLDVMRQTFEVNVFGAHTLTEALLPLLKASPAGRIVNQSSIMGSVTTILADSQLGDSSRPAYSSSKAALNMLTALLSVQLKETNVKVNATHPGWVKTDLGGENAPMDIEDGAKTAVRLATLPDDGPTGGYFHNDEALPW</sequence>
<evidence type="ECO:0000313" key="5">
    <source>
        <dbReference type="EMBL" id="NEW08377.1"/>
    </source>
</evidence>
<evidence type="ECO:0000256" key="2">
    <source>
        <dbReference type="ARBA" id="ARBA00022857"/>
    </source>
</evidence>